<dbReference type="InterPro" id="IPR022712">
    <property type="entry name" value="Beta_Casp"/>
</dbReference>
<dbReference type="PANTHER" id="PTHR11203">
    <property type="entry name" value="CLEAVAGE AND POLYADENYLATION SPECIFICITY FACTOR FAMILY MEMBER"/>
    <property type="match status" value="1"/>
</dbReference>
<name>E3CX33_9BACT</name>
<dbReference type="Gene3D" id="3.60.15.10">
    <property type="entry name" value="Ribonuclease Z/Hydroxyacylglutathione hydrolase-like"/>
    <property type="match status" value="1"/>
</dbReference>
<dbReference type="eggNOG" id="COG1236">
    <property type="taxonomic scope" value="Bacteria"/>
</dbReference>
<evidence type="ECO:0000256" key="1">
    <source>
        <dbReference type="ARBA" id="ARBA00022801"/>
    </source>
</evidence>
<dbReference type="Pfam" id="PF07521">
    <property type="entry name" value="RMMBL"/>
    <property type="match status" value="1"/>
</dbReference>
<reference evidence="4 5" key="1">
    <citation type="journal article" date="2010" name="Stand. Genomic Sci.">
        <title>Non-contiguous finished genome sequence of Aminomonas paucivorans type strain (GLU-3).</title>
        <authorList>
            <person name="Pitluck S."/>
            <person name="Yasawong M."/>
            <person name="Held B."/>
            <person name="Lapidus A."/>
            <person name="Nolan M."/>
            <person name="Copeland A."/>
            <person name="Lucas S."/>
            <person name="Del Rio T.G."/>
            <person name="Tice H."/>
            <person name="Cheng J.F."/>
            <person name="Chertkov O."/>
            <person name="Goodwin L."/>
            <person name="Tapia R."/>
            <person name="Han C."/>
            <person name="Liolios K."/>
            <person name="Ivanova N."/>
            <person name="Mavromatis K."/>
            <person name="Ovchinnikova G."/>
            <person name="Pati A."/>
            <person name="Chen A."/>
            <person name="Palaniappan K."/>
            <person name="Land M."/>
            <person name="Hauser L."/>
            <person name="Chang Y.J."/>
            <person name="Jeffries C.D."/>
            <person name="Pukall R."/>
            <person name="Spring S."/>
            <person name="Rohde M."/>
            <person name="Sikorski J."/>
            <person name="Goker M."/>
            <person name="Woyke T."/>
            <person name="Bristow J."/>
            <person name="Eisen J.A."/>
            <person name="Markowitz V."/>
            <person name="Hugenholtz P."/>
            <person name="Kyrpides N.C."/>
            <person name="Klenk H.P."/>
        </authorList>
    </citation>
    <scope>NUCLEOTIDE SEQUENCE [LARGE SCALE GENOMIC DNA]</scope>
    <source>
        <strain evidence="4 5">DSM 12260</strain>
    </source>
</reference>
<dbReference type="SUPFAM" id="SSF56281">
    <property type="entry name" value="Metallo-hydrolase/oxidoreductase"/>
    <property type="match status" value="1"/>
</dbReference>
<dbReference type="GO" id="GO:0016787">
    <property type="term" value="F:hydrolase activity"/>
    <property type="evidence" value="ECO:0007669"/>
    <property type="project" value="UniProtKB-KW"/>
</dbReference>
<sequence>MNLKFLGAAGEVTGSNYLLETENSRILVDCGLHQGRDEEAQNRDEFPYNPGSVDAVLLTHAHMDHSGLLPLLAKRGFKGRIWATTATVEFCEVLWRDSAHLMEEEAEWKTRKNARKGLPPVEPLYDLEDVERAISLLQPLSYDEMIRLSPEVQVRFRDAGHILGSAMIEVWLGPLRDVKVVFSGDLGPMRTVMEKTPSVIEDADFVVIESTYGDRLHRSNEETRAEFQSILEQALNEKGKVLIPTFVVDRAQRVLYELDLLQRALPSKNGVPIFFDSPMGVKATDIYRGHPELLSQELQGRFRKGEDPFSPRNLRHVATVDDSRAINQIGHAVVLAGSGMCTGGRIVHHLKHNLWQENCHVVLVGYQARGTLGRRLVEGEKVLRIAGEEVTVQAKVHTVNGFSAHGDRKDLLAWAGHFDSAPVFLVTHGEPTSSEALAQGLRELGYQAVVPHKGEEMDLKRAERLYVPAQEWAPVRADRREEVLSLLGDIASLTVSLREGLEEEENLQELLPLLESSRTLLKTVGRLRKAPEPARR</sequence>
<dbReference type="Proteomes" id="UP000005096">
    <property type="component" value="Chromosome"/>
</dbReference>
<dbReference type="RefSeq" id="WP_006301618.1">
    <property type="nucleotide sequence ID" value="NZ_CM001022.1"/>
</dbReference>
<dbReference type="SMART" id="SM01027">
    <property type="entry name" value="Beta-Casp"/>
    <property type="match status" value="1"/>
</dbReference>
<dbReference type="InterPro" id="IPR001279">
    <property type="entry name" value="Metallo-B-lactamas"/>
</dbReference>
<dbReference type="GO" id="GO:0004521">
    <property type="term" value="F:RNA endonuclease activity"/>
    <property type="evidence" value="ECO:0007669"/>
    <property type="project" value="TreeGrafter"/>
</dbReference>
<dbReference type="CDD" id="cd16295">
    <property type="entry name" value="TTHA0252-CPSF-like_MBL-fold"/>
    <property type="match status" value="1"/>
</dbReference>
<dbReference type="EMBL" id="CM001022">
    <property type="protein sequence ID" value="EFQ24380.1"/>
    <property type="molecule type" value="Genomic_DNA"/>
</dbReference>
<evidence type="ECO:0000313" key="5">
    <source>
        <dbReference type="Proteomes" id="UP000005096"/>
    </source>
</evidence>
<keyword evidence="1" id="KW-0378">Hydrolase</keyword>
<dbReference type="InterPro" id="IPR036866">
    <property type="entry name" value="RibonucZ/Hydroxyglut_hydro"/>
</dbReference>
<dbReference type="OrthoDB" id="9803916at2"/>
<accession>E3CX33</accession>
<proteinExistence type="predicted"/>
<dbReference type="Pfam" id="PF00753">
    <property type="entry name" value="Lactamase_B"/>
    <property type="match status" value="1"/>
</dbReference>
<dbReference type="Gene3D" id="3.40.50.10890">
    <property type="match status" value="1"/>
</dbReference>
<dbReference type="AlphaFoldDB" id="E3CX33"/>
<evidence type="ECO:0000313" key="4">
    <source>
        <dbReference type="EMBL" id="EFQ24380.1"/>
    </source>
</evidence>
<gene>
    <name evidence="4" type="ORF">Apau_1966</name>
</gene>
<dbReference type="InterPro" id="IPR050698">
    <property type="entry name" value="MBL"/>
</dbReference>
<dbReference type="SMART" id="SM00849">
    <property type="entry name" value="Lactamase_B"/>
    <property type="match status" value="1"/>
</dbReference>
<protein>
    <submittedName>
        <fullName evidence="4">RNA-metabolising metallo-beta-lactamase</fullName>
    </submittedName>
</protein>
<dbReference type="PaxDb" id="584708-Apau_1966"/>
<dbReference type="STRING" id="584708.Apau_1966"/>
<evidence type="ECO:0000259" key="2">
    <source>
        <dbReference type="SMART" id="SM00849"/>
    </source>
</evidence>
<feature type="domain" description="Beta-Casp" evidence="3">
    <location>
        <begin position="251"/>
        <end position="376"/>
    </location>
</feature>
<dbReference type="InterPro" id="IPR011108">
    <property type="entry name" value="RMMBL"/>
</dbReference>
<organism evidence="4 5">
    <name type="scientific">Aminomonas paucivorans DSM 12260</name>
    <dbReference type="NCBI Taxonomy" id="584708"/>
    <lineage>
        <taxon>Bacteria</taxon>
        <taxon>Thermotogati</taxon>
        <taxon>Synergistota</taxon>
        <taxon>Synergistia</taxon>
        <taxon>Synergistales</taxon>
        <taxon>Synergistaceae</taxon>
        <taxon>Aminomonas</taxon>
    </lineage>
</organism>
<evidence type="ECO:0000259" key="3">
    <source>
        <dbReference type="SMART" id="SM01027"/>
    </source>
</evidence>
<dbReference type="HOGENOM" id="CLU_009673_5_2_0"/>
<feature type="domain" description="Metallo-beta-lactamase" evidence="2">
    <location>
        <begin position="13"/>
        <end position="246"/>
    </location>
</feature>
<dbReference type="Pfam" id="PF10996">
    <property type="entry name" value="Beta-Casp"/>
    <property type="match status" value="1"/>
</dbReference>
<dbReference type="PANTHER" id="PTHR11203:SF37">
    <property type="entry name" value="INTEGRATOR COMPLEX SUBUNIT 11"/>
    <property type="match status" value="1"/>
</dbReference>
<keyword evidence="5" id="KW-1185">Reference proteome</keyword>